<dbReference type="SUPFAM" id="SSF57701">
    <property type="entry name" value="Zn2/Cys6 DNA-binding domain"/>
    <property type="match status" value="1"/>
</dbReference>
<feature type="domain" description="Zn(2)-C6 fungal-type" evidence="6">
    <location>
        <begin position="45"/>
        <end position="74"/>
    </location>
</feature>
<evidence type="ECO:0000256" key="5">
    <source>
        <dbReference type="ARBA" id="ARBA00023242"/>
    </source>
</evidence>
<evidence type="ECO:0000256" key="4">
    <source>
        <dbReference type="ARBA" id="ARBA00023163"/>
    </source>
</evidence>
<evidence type="ECO:0000256" key="1">
    <source>
        <dbReference type="ARBA" id="ARBA00004123"/>
    </source>
</evidence>
<dbReference type="OrthoDB" id="3477330at2759"/>
<dbReference type="EMBL" id="JZEE01000695">
    <property type="protein sequence ID" value="KJK61054.1"/>
    <property type="molecule type" value="Genomic_DNA"/>
</dbReference>
<dbReference type="InterPro" id="IPR021858">
    <property type="entry name" value="Fun_TF"/>
</dbReference>
<comment type="subcellular location">
    <subcellularLocation>
        <location evidence="1">Nucleus</location>
    </subcellularLocation>
</comment>
<evidence type="ECO:0000313" key="7">
    <source>
        <dbReference type="EMBL" id="KJK61054.1"/>
    </source>
</evidence>
<keyword evidence="3" id="KW-0238">DNA-binding</keyword>
<dbReference type="STRING" id="1403190.A0A0F0HZX0"/>
<dbReference type="Proteomes" id="UP000033540">
    <property type="component" value="Unassembled WGS sequence"/>
</dbReference>
<dbReference type="GO" id="GO:0009893">
    <property type="term" value="P:positive regulation of metabolic process"/>
    <property type="evidence" value="ECO:0007669"/>
    <property type="project" value="UniProtKB-ARBA"/>
</dbReference>
<keyword evidence="2" id="KW-0805">Transcription regulation</keyword>
<dbReference type="Pfam" id="PF11951">
    <property type="entry name" value="Fungal_trans_2"/>
    <property type="match status" value="1"/>
</dbReference>
<keyword evidence="5" id="KW-0539">Nucleus</keyword>
<evidence type="ECO:0000256" key="2">
    <source>
        <dbReference type="ARBA" id="ARBA00023015"/>
    </source>
</evidence>
<reference evidence="7 8" key="1">
    <citation type="submission" date="2015-02" db="EMBL/GenBank/DDBJ databases">
        <title>Draft genome sequence of Aspergillus parasiticus SU-1.</title>
        <authorList>
            <person name="Yu J."/>
            <person name="Fedorova N."/>
            <person name="Yin Y."/>
            <person name="Losada L."/>
            <person name="Zafar N."/>
            <person name="Taujale R."/>
            <person name="Ehrlich K.C."/>
            <person name="Bhatnagar D."/>
            <person name="Cleveland T.E."/>
            <person name="Bennett J.W."/>
            <person name="Nierman W.C."/>
        </authorList>
    </citation>
    <scope>NUCLEOTIDE SEQUENCE [LARGE SCALE GENOMIC DNA]</scope>
    <source>
        <strain evidence="8">ATCC 56775 / NRRL 5862 / SRRC 143 / SU-1</strain>
    </source>
</reference>
<dbReference type="AlphaFoldDB" id="A0A0F0HZX0"/>
<name>A0A0F0HZX0_ASPPU</name>
<sequence length="715" mass="81371">MATLTDEQSTQSHPTRTRSFGGCTTVTIAFPRSIPVVRVPNYGTQCRSRHVKCDEGRPTCAMCRYFGFVCAGYEKGIFFDFESSTDERRFRRPLLTEVERECMSQWLVSSVPPESALQLLTRIDDLCEKAAPCRDLQVDCGPFGAFRLSQLPSAPSADIIPEETPDPSTSSPPEDVVRFDDDFTVPSEPPLTPRTQRILESIFGQAPNTPSPDTDTGDMAMDLCRNEAVLNDAPLSNFQDFPMTSMTAEHQPQYLQNTDLAQIPPPNPCFSLTTTSKTVPQEVMLLLKHYTTTVISLMTPIRHTKTPWHILFIPHAKTCLAALTLGEDLDSASLTAFYGTLAISAFSLSGLSQSQMWLDQGTAYKQQALKHAKLMLRTAYDIPKVSKYKSTMIALLTMVYVSMFSVDRDQTEYFFLETERLIRLRGLKRKKSRKVRLLHHCYAFERFFYESTFTGGMNSQQRHYFRRSIESSGLAQYSRDDLSFRLRGWENLDQEMMEVKSQEDGENDLHLERPGIFSATLYPEIFGVPESWVQLLSLVIRLGREKDIAESHDLPNPLTLKDFSSRAKAIERRINNLERPSQAQPDEHVSNMLDAMRQALSIYFYRRVYDMEASMLQQKVIAVRDCLWRCAGPTVLHASAGFIWAAFIAACEAEDRELQMSFSKWFKDSAQRSGLSSFRETLARIERIWREKRCGNGISATWLNLMRMDASFMVG</sequence>
<organism evidence="7 8">
    <name type="scientific">Aspergillus parasiticus (strain ATCC 56775 / NRRL 5862 / SRRC 143 / SU-1)</name>
    <dbReference type="NCBI Taxonomy" id="1403190"/>
    <lineage>
        <taxon>Eukaryota</taxon>
        <taxon>Fungi</taxon>
        <taxon>Dikarya</taxon>
        <taxon>Ascomycota</taxon>
        <taxon>Pezizomycotina</taxon>
        <taxon>Eurotiomycetes</taxon>
        <taxon>Eurotiomycetidae</taxon>
        <taxon>Eurotiales</taxon>
        <taxon>Aspergillaceae</taxon>
        <taxon>Aspergillus</taxon>
        <taxon>Aspergillus subgen. Circumdati</taxon>
    </lineage>
</organism>
<dbReference type="GO" id="GO:0000981">
    <property type="term" value="F:DNA-binding transcription factor activity, RNA polymerase II-specific"/>
    <property type="evidence" value="ECO:0007669"/>
    <property type="project" value="InterPro"/>
</dbReference>
<keyword evidence="4" id="KW-0804">Transcription</keyword>
<evidence type="ECO:0000313" key="8">
    <source>
        <dbReference type="Proteomes" id="UP000033540"/>
    </source>
</evidence>
<accession>A0A0F0HZX0</accession>
<gene>
    <name evidence="7" type="ORF">P875_00042721</name>
</gene>
<evidence type="ECO:0000259" key="6">
    <source>
        <dbReference type="Pfam" id="PF00172"/>
    </source>
</evidence>
<dbReference type="GO" id="GO:0008270">
    <property type="term" value="F:zinc ion binding"/>
    <property type="evidence" value="ECO:0007669"/>
    <property type="project" value="InterPro"/>
</dbReference>
<dbReference type="CDD" id="cd00067">
    <property type="entry name" value="GAL4"/>
    <property type="match status" value="1"/>
</dbReference>
<dbReference type="InterPro" id="IPR001138">
    <property type="entry name" value="Zn2Cys6_DnaBD"/>
</dbReference>
<evidence type="ECO:0000256" key="3">
    <source>
        <dbReference type="ARBA" id="ARBA00023125"/>
    </source>
</evidence>
<comment type="caution">
    <text evidence="7">The sequence shown here is derived from an EMBL/GenBank/DDBJ whole genome shotgun (WGS) entry which is preliminary data.</text>
</comment>
<dbReference type="PANTHER" id="PTHR37534:SF46">
    <property type="entry name" value="ZN(II)2CYS6 TRANSCRIPTION FACTOR (EUROFUNG)"/>
    <property type="match status" value="1"/>
</dbReference>
<dbReference type="InterPro" id="IPR036864">
    <property type="entry name" value="Zn2-C6_fun-type_DNA-bd_sf"/>
</dbReference>
<dbReference type="Gene3D" id="4.10.240.10">
    <property type="entry name" value="Zn(2)-C6 fungal-type DNA-binding domain"/>
    <property type="match status" value="1"/>
</dbReference>
<dbReference type="Pfam" id="PF00172">
    <property type="entry name" value="Zn_clus"/>
    <property type="match status" value="1"/>
</dbReference>
<dbReference type="GO" id="GO:0005634">
    <property type="term" value="C:nucleus"/>
    <property type="evidence" value="ECO:0007669"/>
    <property type="project" value="UniProtKB-SubCell"/>
</dbReference>
<dbReference type="PANTHER" id="PTHR37534">
    <property type="entry name" value="TRANSCRIPTIONAL ACTIVATOR PROTEIN UGA3"/>
    <property type="match status" value="1"/>
</dbReference>
<protein>
    <submittedName>
        <fullName evidence="7">Specific transcription factor domain protein</fullName>
    </submittedName>
</protein>
<dbReference type="GO" id="GO:0003677">
    <property type="term" value="F:DNA binding"/>
    <property type="evidence" value="ECO:0007669"/>
    <property type="project" value="UniProtKB-KW"/>
</dbReference>
<proteinExistence type="predicted"/>